<accession>A0ABV4ULY6</accession>
<dbReference type="EMBL" id="JBHDLJ010000005">
    <property type="protein sequence ID" value="MFB0834661.1"/>
    <property type="molecule type" value="Genomic_DNA"/>
</dbReference>
<keyword evidence="3" id="KW-1185">Reference proteome</keyword>
<comment type="caution">
    <text evidence="2">The sequence shown here is derived from an EMBL/GenBank/DDBJ whole genome shotgun (WGS) entry which is preliminary data.</text>
</comment>
<evidence type="ECO:0000256" key="1">
    <source>
        <dbReference type="SAM" id="MobiDB-lite"/>
    </source>
</evidence>
<feature type="region of interest" description="Disordered" evidence="1">
    <location>
        <begin position="53"/>
        <end position="78"/>
    </location>
</feature>
<evidence type="ECO:0000313" key="3">
    <source>
        <dbReference type="Proteomes" id="UP001575652"/>
    </source>
</evidence>
<gene>
    <name evidence="2" type="ORF">ACETWP_08685</name>
</gene>
<organism evidence="2 3">
    <name type="scientific">Arthrobacter halodurans</name>
    <dbReference type="NCBI Taxonomy" id="516699"/>
    <lineage>
        <taxon>Bacteria</taxon>
        <taxon>Bacillati</taxon>
        <taxon>Actinomycetota</taxon>
        <taxon>Actinomycetes</taxon>
        <taxon>Micrococcales</taxon>
        <taxon>Micrococcaceae</taxon>
        <taxon>Arthrobacter</taxon>
    </lineage>
</organism>
<name>A0ABV4ULY6_9MICC</name>
<proteinExistence type="predicted"/>
<sequence length="185" mass="19030">MSRRRFSLVMGSAVVVGAGGLSAMAVGLSASGPPGTTSIPTSFGQVRVTSAQRQSRLSGEAGAAHGGHRMAGSSSPQPVNMTYGDHLVLRVDAVNESDDDVLFSPGQIRVRPDSQPWLVVNRGSDLPAGALPAGGRASASISFLVPSDAARFSVQFDDMAPGSPPLDLPLPAVAWRPGYLEADHA</sequence>
<reference evidence="2 3" key="1">
    <citation type="submission" date="2024-09" db="EMBL/GenBank/DDBJ databases">
        <authorList>
            <person name="Salinas-Garcia M.A."/>
            <person name="Prieme A."/>
        </authorList>
    </citation>
    <scope>NUCLEOTIDE SEQUENCE [LARGE SCALE GENOMIC DNA]</scope>
    <source>
        <strain evidence="2 3">DSM 21081</strain>
    </source>
</reference>
<protein>
    <recommendedName>
        <fullName evidence="4">DUF4352 domain-containing protein</fullName>
    </recommendedName>
</protein>
<dbReference type="Proteomes" id="UP001575652">
    <property type="component" value="Unassembled WGS sequence"/>
</dbReference>
<evidence type="ECO:0008006" key="4">
    <source>
        <dbReference type="Google" id="ProtNLM"/>
    </source>
</evidence>
<dbReference type="RefSeq" id="WP_373971830.1">
    <property type="nucleotide sequence ID" value="NZ_JBHDLJ010000005.1"/>
</dbReference>
<evidence type="ECO:0000313" key="2">
    <source>
        <dbReference type="EMBL" id="MFB0834661.1"/>
    </source>
</evidence>